<evidence type="ECO:0000256" key="1">
    <source>
        <dbReference type="ARBA" id="ARBA00004651"/>
    </source>
</evidence>
<gene>
    <name evidence="8" type="ORF">H8717_11255</name>
</gene>
<evidence type="ECO:0000256" key="4">
    <source>
        <dbReference type="ARBA" id="ARBA00022692"/>
    </source>
</evidence>
<dbReference type="InterPro" id="IPR001991">
    <property type="entry name" value="Na-dicarboxylate_symporter"/>
</dbReference>
<dbReference type="PRINTS" id="PR00173">
    <property type="entry name" value="EDTRNSPORT"/>
</dbReference>
<feature type="transmembrane region" description="Helical" evidence="7">
    <location>
        <begin position="12"/>
        <end position="29"/>
    </location>
</feature>
<dbReference type="RefSeq" id="WP_262400453.1">
    <property type="nucleotide sequence ID" value="NZ_JACRTB010000019.1"/>
</dbReference>
<feature type="transmembrane region" description="Helical" evidence="7">
    <location>
        <begin position="225"/>
        <end position="251"/>
    </location>
</feature>
<name>A0ABR7NKP6_9FIRM</name>
<sequence length="420" mass="44761">MKDSNKLTKRILWAMIIGVVLGIALHNFVETPFVDKYLVGFVFKLCSKGFVNAIQMLVVPLVLFSLVVGTSDMGDVAKLGRIGGKIMALYLGSTAIALLISMAVGFVVRPGVGFDLSQYSETMANYKPGTPTPVVDVFLGIITKNPFASLADGNMLQVIFIALLMGCAITILGSKVERVKEVFTQMNELTLQLVWMVMAFAPYGVFFLAVDTFTKLGFAAFKPLALYMIAAFIALFVHAIVSYGSMLTLLVRVSPFQFLKNYADVNSVAFSTASSNAALPIALEAITKKCGVDPKISSFTIPLGCTVNMDGSAVTQAMATVFIAQAYGVNLGAREVVTIVIMATLATIGAAGVPGASMITLAMVLNQVGLPVEAIGIILGVDRILSMTRTCLNVSGDAICTMIVAKSEGMFNKEVFNSRK</sequence>
<evidence type="ECO:0000256" key="5">
    <source>
        <dbReference type="ARBA" id="ARBA00022989"/>
    </source>
</evidence>
<dbReference type="PANTHER" id="PTHR42865:SF7">
    <property type="entry name" value="PROTON_GLUTAMATE-ASPARTATE SYMPORTER"/>
    <property type="match status" value="1"/>
</dbReference>
<evidence type="ECO:0000256" key="3">
    <source>
        <dbReference type="ARBA" id="ARBA00022475"/>
    </source>
</evidence>
<evidence type="ECO:0000256" key="7">
    <source>
        <dbReference type="SAM" id="Phobius"/>
    </source>
</evidence>
<dbReference type="PANTHER" id="PTHR42865">
    <property type="entry name" value="PROTON/GLUTAMATE-ASPARTATE SYMPORTER"/>
    <property type="match status" value="1"/>
</dbReference>
<dbReference type="EMBL" id="JACRTB010000019">
    <property type="protein sequence ID" value="MBC8576979.1"/>
    <property type="molecule type" value="Genomic_DNA"/>
</dbReference>
<keyword evidence="6 7" id="KW-0472">Membrane</keyword>
<proteinExistence type="predicted"/>
<evidence type="ECO:0000313" key="9">
    <source>
        <dbReference type="Proteomes" id="UP000658131"/>
    </source>
</evidence>
<organism evidence="8 9">
    <name type="scientific">Yanshouia hominis</name>
    <dbReference type="NCBI Taxonomy" id="2763673"/>
    <lineage>
        <taxon>Bacteria</taxon>
        <taxon>Bacillati</taxon>
        <taxon>Bacillota</taxon>
        <taxon>Clostridia</taxon>
        <taxon>Eubacteriales</taxon>
        <taxon>Oscillospiraceae</taxon>
        <taxon>Yanshouia</taxon>
    </lineage>
</organism>
<protein>
    <submittedName>
        <fullName evidence="8">Dicarboxylate/amino acid:cation symporter</fullName>
    </submittedName>
</protein>
<feature type="transmembrane region" description="Helical" evidence="7">
    <location>
        <begin position="193"/>
        <end position="213"/>
    </location>
</feature>
<feature type="transmembrane region" description="Helical" evidence="7">
    <location>
        <begin position="359"/>
        <end position="381"/>
    </location>
</feature>
<dbReference type="Proteomes" id="UP000658131">
    <property type="component" value="Unassembled WGS sequence"/>
</dbReference>
<evidence type="ECO:0000313" key="8">
    <source>
        <dbReference type="EMBL" id="MBC8576979.1"/>
    </source>
</evidence>
<keyword evidence="5 7" id="KW-1133">Transmembrane helix</keyword>
<feature type="transmembrane region" description="Helical" evidence="7">
    <location>
        <begin position="49"/>
        <end position="68"/>
    </location>
</feature>
<evidence type="ECO:0000256" key="6">
    <source>
        <dbReference type="ARBA" id="ARBA00023136"/>
    </source>
</evidence>
<feature type="transmembrane region" description="Helical" evidence="7">
    <location>
        <begin position="155"/>
        <end position="172"/>
    </location>
</feature>
<dbReference type="Gene3D" id="1.10.3860.10">
    <property type="entry name" value="Sodium:dicarboxylate symporter"/>
    <property type="match status" value="1"/>
</dbReference>
<dbReference type="Pfam" id="PF00375">
    <property type="entry name" value="SDF"/>
    <property type="match status" value="1"/>
</dbReference>
<feature type="transmembrane region" description="Helical" evidence="7">
    <location>
        <begin position="336"/>
        <end position="353"/>
    </location>
</feature>
<keyword evidence="3" id="KW-1003">Cell membrane</keyword>
<feature type="transmembrane region" description="Helical" evidence="7">
    <location>
        <begin position="88"/>
        <end position="108"/>
    </location>
</feature>
<comment type="subcellular location">
    <subcellularLocation>
        <location evidence="1">Cell membrane</location>
        <topology evidence="1">Multi-pass membrane protein</topology>
    </subcellularLocation>
</comment>
<dbReference type="InterPro" id="IPR036458">
    <property type="entry name" value="Na:dicarbo_symporter_sf"/>
</dbReference>
<reference evidence="8 9" key="1">
    <citation type="submission" date="2020-08" db="EMBL/GenBank/DDBJ databases">
        <title>Genome public.</title>
        <authorList>
            <person name="Liu C."/>
            <person name="Sun Q."/>
        </authorList>
    </citation>
    <scope>NUCLEOTIDE SEQUENCE [LARGE SCALE GENOMIC DNA]</scope>
    <source>
        <strain evidence="8 9">BX1</strain>
    </source>
</reference>
<keyword evidence="4 7" id="KW-0812">Transmembrane</keyword>
<evidence type="ECO:0000256" key="2">
    <source>
        <dbReference type="ARBA" id="ARBA00022448"/>
    </source>
</evidence>
<comment type="caution">
    <text evidence="8">The sequence shown here is derived from an EMBL/GenBank/DDBJ whole genome shotgun (WGS) entry which is preliminary data.</text>
</comment>
<accession>A0ABR7NKP6</accession>
<keyword evidence="9" id="KW-1185">Reference proteome</keyword>
<dbReference type="SUPFAM" id="SSF118215">
    <property type="entry name" value="Proton glutamate symport protein"/>
    <property type="match status" value="1"/>
</dbReference>
<keyword evidence="2" id="KW-0813">Transport</keyword>